<evidence type="ECO:0000256" key="16">
    <source>
        <dbReference type="ARBA" id="ARBA00023214"/>
    </source>
</evidence>
<keyword evidence="14" id="KW-0325">Glycoprotein</keyword>
<feature type="domain" description="Amino acid permease N-terminal" evidence="22">
    <location>
        <begin position="110"/>
        <end position="149"/>
    </location>
</feature>
<protein>
    <submittedName>
        <fullName evidence="24">Bumetanide-sensitive sodium-(Potassium)-chloride cotransporter-like isoform X1</fullName>
    </submittedName>
</protein>
<dbReference type="OrthoDB" id="2020542at2759"/>
<evidence type="ECO:0000313" key="23">
    <source>
        <dbReference type="Proteomes" id="UP000515146"/>
    </source>
</evidence>
<evidence type="ECO:0000256" key="19">
    <source>
        <dbReference type="SAM" id="Phobius"/>
    </source>
</evidence>
<keyword evidence="3" id="KW-0813">Transport</keyword>
<dbReference type="InterPro" id="IPR004842">
    <property type="entry name" value="SLC12A_fam"/>
</dbReference>
<feature type="transmembrane region" description="Helical" evidence="19">
    <location>
        <begin position="261"/>
        <end position="282"/>
    </location>
</feature>
<gene>
    <name evidence="24" type="primary">LOC113789365</name>
</gene>
<dbReference type="InterPro" id="IPR004841">
    <property type="entry name" value="AA-permease/SLC12A_dom"/>
</dbReference>
<dbReference type="GO" id="GO:0008511">
    <property type="term" value="F:sodium:potassium:chloride symporter activity"/>
    <property type="evidence" value="ECO:0007669"/>
    <property type="project" value="TreeGrafter"/>
</dbReference>
<dbReference type="Pfam" id="PF00324">
    <property type="entry name" value="AA_permease"/>
    <property type="match status" value="1"/>
</dbReference>
<reference evidence="24" key="1">
    <citation type="submission" date="2025-08" db="UniProtKB">
        <authorList>
            <consortium name="RefSeq"/>
        </authorList>
    </citation>
    <scope>IDENTIFICATION</scope>
    <source>
        <strain evidence="24">Airmid</strain>
    </source>
</reference>
<evidence type="ECO:0000259" key="22">
    <source>
        <dbReference type="Pfam" id="PF08403"/>
    </source>
</evidence>
<evidence type="ECO:0000256" key="2">
    <source>
        <dbReference type="ARBA" id="ARBA00010593"/>
    </source>
</evidence>
<keyword evidence="15" id="KW-0739">Sodium transport</keyword>
<feature type="transmembrane region" description="Helical" evidence="19">
    <location>
        <begin position="418"/>
        <end position="438"/>
    </location>
</feature>
<evidence type="ECO:0000256" key="8">
    <source>
        <dbReference type="ARBA" id="ARBA00022847"/>
    </source>
</evidence>
<dbReference type="GO" id="GO:1990573">
    <property type="term" value="P:potassium ion import across plasma membrane"/>
    <property type="evidence" value="ECO:0007669"/>
    <property type="project" value="TreeGrafter"/>
</dbReference>
<keyword evidence="6" id="KW-0597">Phosphoprotein</keyword>
<name>A0A6P6XPC4_DERPT</name>
<evidence type="ECO:0000256" key="5">
    <source>
        <dbReference type="ARBA" id="ARBA00022538"/>
    </source>
</evidence>
<proteinExistence type="inferred from homology"/>
<evidence type="ECO:0000256" key="3">
    <source>
        <dbReference type="ARBA" id="ARBA00022448"/>
    </source>
</evidence>
<feature type="transmembrane region" description="Helical" evidence="19">
    <location>
        <begin position="334"/>
        <end position="353"/>
    </location>
</feature>
<dbReference type="GO" id="GO:0005886">
    <property type="term" value="C:plasma membrane"/>
    <property type="evidence" value="ECO:0007669"/>
    <property type="project" value="UniProtKB-SubCell"/>
</dbReference>
<sequence>MSTKEQQTGTANGGGGGGGEESRPLIVGGGTALKSNLAKPRSDDNQPTSAQTQPKQIVFRTAASAQAAAANSENRFQVDKVNDDDDSEDSEDSYGEGLYGSSGAGYATKNLKSFRHYTREALPRADHYRNVESVHGFMARPTLDELHGTQATVSFDSNTGKIVIQKAGEQAEDGSDSKAVKFGWIKGVLVRCLLNIWGVMLFLRLSWVAAQSGIIHGTIILLLASLVTIVTTMSMSAICTNGEVKGGGTYYMISRSLGPEFGGSIGIIFSLANAVAVAMYTVGFAETVRDHLGQYGKMIFDGGLNDIRLVSSITVIVLLGIVYIGTEWEAQTQVFLLFILLAAMGDFLIGSFMPPTDYQIARGYIGWSSSLIWENMFPAYRNESFFSVFSVYFPAATGILAGANISGDLKDPSYSIPLGTFLAIIITTISYVGFHFIVAANVVRDANGVVELVHHPGVKDVVQAIRNCSLAPDEICHYGSMNNFQIIELMSWFGPIIYAGIYAATLSSALASMVSAPKVFQALCNDKLFPGIAYFGKGFGINNEPRRGYLLTFLIGFSCCLMGELNLIAPIISNFFLAAYTLINFSCFHASWSKSPGFRPSFKYYNLWIALFGSFLCLGVMFMTGWVPALITFIIVFALHVWVQARATEVNWGSSTQAQTHRSAVSSVYKLTMLPDHVKTYRPQILLLSGNPPARSDFVDLAHLITKNTGLLICGHIVTTPISVRAQNALLHDGNLYLINRNMKAFFNLIQDSSFSQGVRSLMQATGIGKLRPNIVMLGFKRDWIDSQPKEVVEYFKAIHAIFDYHFSIVIVHVPNRKEVTNGDVKPSTAPAPVLGDNNNKDTAVVQMKDEAIPQDSFFLSKQKKGYIDVWWLYDDGGLTLLLPYIIRTQSQWKDCKLRVFALVNKKSELDAEQRNMAQLLSKFRIDYSDVILITDLLKPPEEFSKREFHRMIEKFIVDDSEERHDAERKDGMTITETDLIRFRDKTYRHIRLREILLNYSKDSRLVVITLPMPRKNSCPAVLYMAWLETLTKNMPPMMLMRGNQTDVLTFYS</sequence>
<dbReference type="NCBIfam" id="TIGR00930">
    <property type="entry name" value="2a30"/>
    <property type="match status" value="1"/>
</dbReference>
<evidence type="ECO:0000259" key="20">
    <source>
        <dbReference type="Pfam" id="PF00324"/>
    </source>
</evidence>
<evidence type="ECO:0000256" key="7">
    <source>
        <dbReference type="ARBA" id="ARBA00022692"/>
    </source>
</evidence>
<evidence type="ECO:0000256" key="12">
    <source>
        <dbReference type="ARBA" id="ARBA00023065"/>
    </source>
</evidence>
<evidence type="ECO:0000313" key="24">
    <source>
        <dbReference type="RefSeq" id="XP_027194691.1"/>
    </source>
</evidence>
<feature type="domain" description="SLC12A transporter C-terminal" evidence="21">
    <location>
        <begin position="848"/>
        <end position="1053"/>
    </location>
</feature>
<feature type="compositionally biased region" description="Acidic residues" evidence="18">
    <location>
        <begin position="82"/>
        <end position="94"/>
    </location>
</feature>
<keyword evidence="23" id="KW-1185">Reference proteome</keyword>
<feature type="domain" description="SLC12A transporter C-terminal" evidence="21">
    <location>
        <begin position="695"/>
        <end position="816"/>
    </location>
</feature>
<dbReference type="InterPro" id="IPR002443">
    <property type="entry name" value="SLC12A1/SLC12A2"/>
</dbReference>
<keyword evidence="16" id="KW-0868">Chloride</keyword>
<evidence type="ECO:0000256" key="13">
    <source>
        <dbReference type="ARBA" id="ARBA00023136"/>
    </source>
</evidence>
<evidence type="ECO:0000259" key="21">
    <source>
        <dbReference type="Pfam" id="PF03522"/>
    </source>
</evidence>
<keyword evidence="11" id="KW-0915">Sodium</keyword>
<feature type="transmembrane region" description="Helical" evidence="19">
    <location>
        <begin position="307"/>
        <end position="325"/>
    </location>
</feature>
<evidence type="ECO:0000256" key="6">
    <source>
        <dbReference type="ARBA" id="ARBA00022553"/>
    </source>
</evidence>
<evidence type="ECO:0000256" key="15">
    <source>
        <dbReference type="ARBA" id="ARBA00023201"/>
    </source>
</evidence>
<comment type="catalytic activity">
    <reaction evidence="17">
        <text>K(+)(out) + 2 chloride(out) + Na(+)(out) = K(+)(in) + 2 chloride(in) + Na(+)(in)</text>
        <dbReference type="Rhea" id="RHEA:72395"/>
        <dbReference type="ChEBI" id="CHEBI:17996"/>
        <dbReference type="ChEBI" id="CHEBI:29101"/>
        <dbReference type="ChEBI" id="CHEBI:29103"/>
    </reaction>
    <physiologicalReaction direction="left-to-right" evidence="17">
        <dbReference type="Rhea" id="RHEA:72396"/>
    </physiologicalReaction>
</comment>
<feature type="transmembrane region" description="Helical" evidence="19">
    <location>
        <begin position="385"/>
        <end position="406"/>
    </location>
</feature>
<organism evidence="23 24">
    <name type="scientific">Dermatophagoides pteronyssinus</name>
    <name type="common">European house dust mite</name>
    <dbReference type="NCBI Taxonomy" id="6956"/>
    <lineage>
        <taxon>Eukaryota</taxon>
        <taxon>Metazoa</taxon>
        <taxon>Ecdysozoa</taxon>
        <taxon>Arthropoda</taxon>
        <taxon>Chelicerata</taxon>
        <taxon>Arachnida</taxon>
        <taxon>Acari</taxon>
        <taxon>Acariformes</taxon>
        <taxon>Sarcoptiformes</taxon>
        <taxon>Astigmata</taxon>
        <taxon>Psoroptidia</taxon>
        <taxon>Analgoidea</taxon>
        <taxon>Pyroglyphidae</taxon>
        <taxon>Dermatophagoidinae</taxon>
        <taxon>Dermatophagoides</taxon>
    </lineage>
</organism>
<keyword evidence="4" id="KW-1003">Cell membrane</keyword>
<evidence type="ECO:0000256" key="9">
    <source>
        <dbReference type="ARBA" id="ARBA00022958"/>
    </source>
</evidence>
<dbReference type="Pfam" id="PF03522">
    <property type="entry name" value="SLC12"/>
    <property type="match status" value="2"/>
</dbReference>
<dbReference type="GO" id="GO:0006884">
    <property type="term" value="P:cell volume homeostasis"/>
    <property type="evidence" value="ECO:0007669"/>
    <property type="project" value="TreeGrafter"/>
</dbReference>
<dbReference type="FunFam" id="1.20.1740.10:FF:000022">
    <property type="entry name" value="Bumetanide-sensitive na-k-cl cotransport protein"/>
    <property type="match status" value="1"/>
</dbReference>
<dbReference type="GO" id="GO:0055075">
    <property type="term" value="P:potassium ion homeostasis"/>
    <property type="evidence" value="ECO:0007669"/>
    <property type="project" value="TreeGrafter"/>
</dbReference>
<dbReference type="Pfam" id="PF08403">
    <property type="entry name" value="AA_permease_N"/>
    <property type="match status" value="1"/>
</dbReference>
<evidence type="ECO:0000256" key="4">
    <source>
        <dbReference type="ARBA" id="ARBA00022475"/>
    </source>
</evidence>
<dbReference type="RefSeq" id="XP_027194691.1">
    <property type="nucleotide sequence ID" value="XM_027338890.1"/>
</dbReference>
<keyword evidence="9" id="KW-0630">Potassium</keyword>
<evidence type="ECO:0000256" key="1">
    <source>
        <dbReference type="ARBA" id="ARBA00004651"/>
    </source>
</evidence>
<evidence type="ECO:0000256" key="17">
    <source>
        <dbReference type="ARBA" id="ARBA00048452"/>
    </source>
</evidence>
<dbReference type="PANTHER" id="PTHR11827:SF103">
    <property type="entry name" value="SODIUM CHLORIDE COTRANSPORTER 69, ISOFORM E"/>
    <property type="match status" value="1"/>
</dbReference>
<accession>A0A6P6XPC4</accession>
<feature type="transmembrane region" description="Helical" evidence="19">
    <location>
        <begin position="575"/>
        <end position="592"/>
    </location>
</feature>
<dbReference type="KEGG" id="dpte:113789365"/>
<evidence type="ECO:0000256" key="18">
    <source>
        <dbReference type="SAM" id="MobiDB-lite"/>
    </source>
</evidence>
<keyword evidence="10 19" id="KW-1133">Transmembrane helix</keyword>
<dbReference type="InterPro" id="IPR013612">
    <property type="entry name" value="AA_permease_N"/>
</dbReference>
<feature type="region of interest" description="Disordered" evidence="18">
    <location>
        <begin position="1"/>
        <end position="99"/>
    </location>
</feature>
<dbReference type="GO" id="GO:0055078">
    <property type="term" value="P:sodium ion homeostasis"/>
    <property type="evidence" value="ECO:0007669"/>
    <property type="project" value="TreeGrafter"/>
</dbReference>
<dbReference type="InParanoid" id="A0A6P6XPC4"/>
<comment type="subcellular location">
    <subcellularLocation>
        <location evidence="1">Cell membrane</location>
        <topology evidence="1">Multi-pass membrane protein</topology>
    </subcellularLocation>
</comment>
<evidence type="ECO:0000256" key="10">
    <source>
        <dbReference type="ARBA" id="ARBA00022989"/>
    </source>
</evidence>
<feature type="transmembrane region" description="Helical" evidence="19">
    <location>
        <begin position="213"/>
        <end position="240"/>
    </location>
</feature>
<evidence type="ECO:0000256" key="14">
    <source>
        <dbReference type="ARBA" id="ARBA00023180"/>
    </source>
</evidence>
<keyword evidence="7 19" id="KW-0812">Transmembrane</keyword>
<feature type="domain" description="Amino acid permease/ SLC12A" evidence="20">
    <location>
        <begin position="187"/>
        <end position="686"/>
    </location>
</feature>
<dbReference type="Proteomes" id="UP000515146">
    <property type="component" value="Unplaced"/>
</dbReference>
<feature type="compositionally biased region" description="Polar residues" evidence="18">
    <location>
        <begin position="1"/>
        <end position="10"/>
    </location>
</feature>
<dbReference type="Gene3D" id="1.20.1740.10">
    <property type="entry name" value="Amino acid/polyamine transporter I"/>
    <property type="match status" value="1"/>
</dbReference>
<keyword evidence="13 19" id="KW-0472">Membrane</keyword>
<keyword evidence="8" id="KW-0769">Symport</keyword>
<keyword evidence="5" id="KW-0633">Potassium transport</keyword>
<dbReference type="InterPro" id="IPR018491">
    <property type="entry name" value="SLC12_C"/>
</dbReference>
<keyword evidence="12" id="KW-0406">Ion transport</keyword>
<dbReference type="PANTHER" id="PTHR11827">
    <property type="entry name" value="SOLUTE CARRIER FAMILY 12, CATION COTRANSPORTERS"/>
    <property type="match status" value="1"/>
</dbReference>
<feature type="transmembrane region" description="Helical" evidence="19">
    <location>
        <begin position="489"/>
        <end position="511"/>
    </location>
</feature>
<evidence type="ECO:0000256" key="11">
    <source>
        <dbReference type="ARBA" id="ARBA00023053"/>
    </source>
</evidence>
<feature type="transmembrane region" description="Helical" evidence="19">
    <location>
        <begin position="188"/>
        <end position="207"/>
    </location>
</feature>
<dbReference type="AlphaFoldDB" id="A0A6P6XPC4"/>
<dbReference type="FunCoup" id="A0A6P6XPC4">
    <property type="interactions" value="139"/>
</dbReference>
<feature type="transmembrane region" description="Helical" evidence="19">
    <location>
        <begin position="604"/>
        <end position="623"/>
    </location>
</feature>
<dbReference type="GO" id="GO:0055064">
    <property type="term" value="P:chloride ion homeostasis"/>
    <property type="evidence" value="ECO:0007669"/>
    <property type="project" value="TreeGrafter"/>
</dbReference>
<dbReference type="OMA" id="CTHITKK"/>
<feature type="compositionally biased region" description="Polar residues" evidence="18">
    <location>
        <begin position="45"/>
        <end position="55"/>
    </location>
</feature>
<dbReference type="PRINTS" id="PR01207">
    <property type="entry name" value="NAKCLTRNSPRT"/>
</dbReference>
<comment type="similarity">
    <text evidence="2">Belongs to the SLC12A transporter family.</text>
</comment>